<name>A0A382DK29_9ZZZZ</name>
<protein>
    <submittedName>
        <fullName evidence="1">Uncharacterized protein</fullName>
    </submittedName>
</protein>
<dbReference type="EMBL" id="UINC01039459">
    <property type="protein sequence ID" value="SVB37973.1"/>
    <property type="molecule type" value="Genomic_DNA"/>
</dbReference>
<sequence length="26" mass="3155">MQVYKPIVRKQKAIYTRLSPYTNMPQ</sequence>
<dbReference type="AlphaFoldDB" id="A0A382DK29"/>
<proteinExistence type="predicted"/>
<gene>
    <name evidence="1" type="ORF">METZ01_LOCUS190827</name>
</gene>
<evidence type="ECO:0000313" key="1">
    <source>
        <dbReference type="EMBL" id="SVB37973.1"/>
    </source>
</evidence>
<accession>A0A382DK29</accession>
<feature type="non-terminal residue" evidence="1">
    <location>
        <position position="26"/>
    </location>
</feature>
<reference evidence="1" key="1">
    <citation type="submission" date="2018-05" db="EMBL/GenBank/DDBJ databases">
        <authorList>
            <person name="Lanie J.A."/>
            <person name="Ng W.-L."/>
            <person name="Kazmierczak K.M."/>
            <person name="Andrzejewski T.M."/>
            <person name="Davidsen T.M."/>
            <person name="Wayne K.J."/>
            <person name="Tettelin H."/>
            <person name="Glass J.I."/>
            <person name="Rusch D."/>
            <person name="Podicherti R."/>
            <person name="Tsui H.-C.T."/>
            <person name="Winkler M.E."/>
        </authorList>
    </citation>
    <scope>NUCLEOTIDE SEQUENCE</scope>
</reference>
<organism evidence="1">
    <name type="scientific">marine metagenome</name>
    <dbReference type="NCBI Taxonomy" id="408172"/>
    <lineage>
        <taxon>unclassified sequences</taxon>
        <taxon>metagenomes</taxon>
        <taxon>ecological metagenomes</taxon>
    </lineage>
</organism>